<evidence type="ECO:0000313" key="9">
    <source>
        <dbReference type="EMBL" id="KAF8768601.1"/>
    </source>
</evidence>
<dbReference type="AlphaFoldDB" id="A0A835FNB7"/>
<feature type="domain" description="DNA2/NAM7 helicase helicase" evidence="7">
    <location>
        <begin position="265"/>
        <end position="674"/>
    </location>
</feature>
<keyword evidence="2" id="KW-0378">Hydrolase</keyword>
<reference evidence="9" key="1">
    <citation type="submission" date="2020-07" db="EMBL/GenBank/DDBJ databases">
        <title>Genome sequence and genetic diversity analysis of an under-domesticated orphan crop, white fonio (Digitaria exilis).</title>
        <authorList>
            <person name="Bennetzen J.L."/>
            <person name="Chen S."/>
            <person name="Ma X."/>
            <person name="Wang X."/>
            <person name="Yssel A.E.J."/>
            <person name="Chaluvadi S.R."/>
            <person name="Johnson M."/>
            <person name="Gangashetty P."/>
            <person name="Hamidou F."/>
            <person name="Sanogo M.D."/>
            <person name="Zwaenepoel A."/>
            <person name="Wallace J."/>
            <person name="Van De Peer Y."/>
            <person name="Van Deynze A."/>
        </authorList>
    </citation>
    <scope>NUCLEOTIDE SEQUENCE</scope>
    <source>
        <tissue evidence="9">Leaves</tissue>
    </source>
</reference>
<dbReference type="PANTHER" id="PTHR10887:SF435">
    <property type="entry name" value="OS02G0684150 PROTEIN"/>
    <property type="match status" value="1"/>
</dbReference>
<evidence type="ECO:0000256" key="4">
    <source>
        <dbReference type="ARBA" id="ARBA00022840"/>
    </source>
</evidence>
<feature type="domain" description="DNA2/NAM7 helicase-like C-terminal" evidence="8">
    <location>
        <begin position="682"/>
        <end position="879"/>
    </location>
</feature>
<evidence type="ECO:0000256" key="6">
    <source>
        <dbReference type="SAM" id="MobiDB-lite"/>
    </source>
</evidence>
<dbReference type="Pfam" id="PF13087">
    <property type="entry name" value="AAA_12"/>
    <property type="match status" value="1"/>
</dbReference>
<evidence type="ECO:0000256" key="5">
    <source>
        <dbReference type="SAM" id="Coils"/>
    </source>
</evidence>
<dbReference type="InterPro" id="IPR045055">
    <property type="entry name" value="DNA2/NAM7-like"/>
</dbReference>
<evidence type="ECO:0000259" key="8">
    <source>
        <dbReference type="Pfam" id="PF13087"/>
    </source>
</evidence>
<dbReference type="InterPro" id="IPR047187">
    <property type="entry name" value="SF1_C_Upf1"/>
</dbReference>
<dbReference type="CDD" id="cd18808">
    <property type="entry name" value="SF1_C_Upf1"/>
    <property type="match status" value="1"/>
</dbReference>
<dbReference type="FunFam" id="3.40.50.300:FF:002771">
    <property type="entry name" value="p-loop containing nucleoside triphosphate hydrolase superfamily protein"/>
    <property type="match status" value="1"/>
</dbReference>
<dbReference type="Gramene" id="Dexi1B01G0022440.1">
    <property type="protein sequence ID" value="Dexi1B01G0022440.1:cds"/>
    <property type="gene ID" value="Dexi1B01G0022440"/>
</dbReference>
<proteinExistence type="predicted"/>
<keyword evidence="1" id="KW-0547">Nucleotide-binding</keyword>
<comment type="caution">
    <text evidence="9">The sequence shown here is derived from an EMBL/GenBank/DDBJ whole genome shotgun (WGS) entry which is preliminary data.</text>
</comment>
<evidence type="ECO:0000256" key="2">
    <source>
        <dbReference type="ARBA" id="ARBA00022801"/>
    </source>
</evidence>
<evidence type="ECO:0000313" key="10">
    <source>
        <dbReference type="Proteomes" id="UP000636709"/>
    </source>
</evidence>
<keyword evidence="3" id="KW-0347">Helicase</keyword>
<keyword evidence="5" id="KW-0175">Coiled coil</keyword>
<dbReference type="SUPFAM" id="SSF52540">
    <property type="entry name" value="P-loop containing nucleoside triphosphate hydrolases"/>
    <property type="match status" value="1"/>
</dbReference>
<dbReference type="GO" id="GO:0004386">
    <property type="term" value="F:helicase activity"/>
    <property type="evidence" value="ECO:0007669"/>
    <property type="project" value="UniProtKB-KW"/>
</dbReference>
<sequence length="944" mass="105866">MSDYYDSDDDVVLVRQDSPDGHGFRARSARGKETTSRYGTWEQSELERHMFSWSIQDVLNKNLLKKKVKKIPKTFSSLRDYMESFTMPLVEETRADLCSALEGIKHAPATEVVRMEQLPGDQAIFSIVVRKADPDSAQRDQVYAPRDADILVLTDRKPKHSSDHLGRNGYLIGSVLKAEGGDGTVVRLSRRPAQGLPLFAVFLINMTTYNRIQNAVDVHAAACKNTSIIEKMLNPKFGQEHNVSSLSAPTSCFLDGELGGLENFELNISQLKAVQDCVSAVQRPTCSARLIWGPPGTGKTKTINAILWSMLLKSRRTLTCAPTNTAVVEVASRVLSLIEESSGGGADGKKCFLSDVVLFGKEDRMGVDGNLAKIFMESRIRRLRQCLMPGTGWTQSLSSMLRLLEHPLVQYDRYVEGIEEDISDLVSEENEIRDELALYLRKKEELSNRKTAEKVKEMQRKLLEIQKKVREIKKDKMSFKAYFQSNYTPLVNDLSSCVETFGNDLPRSATSEENFRRLAEVPSLLDAFGELVWSEPDEQLQALFKNDEEGSLCSLFKNLITQVQADVSFELKEARSSCVQKLRHLSVRFELPDMFDSRTIEDYVLQRAKSVLCTASSSYRLHYLPNAQPFDVLVVDEAAQLKECESLIALQLPGVRHTVLIGDEFQLPALVKSKVCEDADFGRSLFERLTSLGQPKHLLDVQYRMHPWISKFPVERFYNGKIADGPNVLNRNYEKRYLTGPMFCSYSFINIDGGKESTGKFDRSLINPVEAAAVARIIQRLFKESVDTRSPVRVGVVSPYKGQVRAIQDKLVGAYAMHDTFSVKVRSVDGFQGAEEDVIIFSAVRSNTSGKIGFLADINRTNVALTRAKHCLWILGNAKTLASGKTIWRQIVADAKDRGCFFDAKDDKDLCNAIIKAAIELDEVDNLLKFDGLRIGGSRSGVRM</sequence>
<dbReference type="GO" id="GO:0005524">
    <property type="term" value="F:ATP binding"/>
    <property type="evidence" value="ECO:0007669"/>
    <property type="project" value="UniProtKB-KW"/>
</dbReference>
<accession>A0A835FNB7</accession>
<dbReference type="InterPro" id="IPR041677">
    <property type="entry name" value="DNA2/NAM7_AAA_11"/>
</dbReference>
<evidence type="ECO:0000256" key="1">
    <source>
        <dbReference type="ARBA" id="ARBA00022741"/>
    </source>
</evidence>
<evidence type="ECO:0000259" key="7">
    <source>
        <dbReference type="Pfam" id="PF13086"/>
    </source>
</evidence>
<feature type="coiled-coil region" evidence="5">
    <location>
        <begin position="415"/>
        <end position="475"/>
    </location>
</feature>
<dbReference type="Pfam" id="PF13086">
    <property type="entry name" value="AAA_11"/>
    <property type="match status" value="1"/>
</dbReference>
<gene>
    <name evidence="9" type="ORF">HU200_007150</name>
</gene>
<dbReference type="OrthoDB" id="6513042at2759"/>
<keyword evidence="10" id="KW-1185">Reference proteome</keyword>
<feature type="region of interest" description="Disordered" evidence="6">
    <location>
        <begin position="16"/>
        <end position="36"/>
    </location>
</feature>
<evidence type="ECO:0000256" key="3">
    <source>
        <dbReference type="ARBA" id="ARBA00022806"/>
    </source>
</evidence>
<dbReference type="InterPro" id="IPR027417">
    <property type="entry name" value="P-loop_NTPase"/>
</dbReference>
<dbReference type="Gene3D" id="3.40.50.300">
    <property type="entry name" value="P-loop containing nucleotide triphosphate hydrolases"/>
    <property type="match status" value="3"/>
</dbReference>
<organism evidence="9 10">
    <name type="scientific">Digitaria exilis</name>
    <dbReference type="NCBI Taxonomy" id="1010633"/>
    <lineage>
        <taxon>Eukaryota</taxon>
        <taxon>Viridiplantae</taxon>
        <taxon>Streptophyta</taxon>
        <taxon>Embryophyta</taxon>
        <taxon>Tracheophyta</taxon>
        <taxon>Spermatophyta</taxon>
        <taxon>Magnoliopsida</taxon>
        <taxon>Liliopsida</taxon>
        <taxon>Poales</taxon>
        <taxon>Poaceae</taxon>
        <taxon>PACMAD clade</taxon>
        <taxon>Panicoideae</taxon>
        <taxon>Panicodae</taxon>
        <taxon>Paniceae</taxon>
        <taxon>Anthephorinae</taxon>
        <taxon>Digitaria</taxon>
    </lineage>
</organism>
<dbReference type="FunFam" id="3.40.50.300:FF:000326">
    <property type="entry name" value="P-loop containing nucleoside triphosphate hydrolase"/>
    <property type="match status" value="1"/>
</dbReference>
<dbReference type="PANTHER" id="PTHR10887">
    <property type="entry name" value="DNA2/NAM7 HELICASE FAMILY"/>
    <property type="match status" value="1"/>
</dbReference>
<protein>
    <submittedName>
        <fullName evidence="9">Uncharacterized protein</fullName>
    </submittedName>
</protein>
<dbReference type="GO" id="GO:0016787">
    <property type="term" value="F:hydrolase activity"/>
    <property type="evidence" value="ECO:0007669"/>
    <property type="project" value="UniProtKB-KW"/>
</dbReference>
<dbReference type="EMBL" id="JACEFO010000500">
    <property type="protein sequence ID" value="KAF8768601.1"/>
    <property type="molecule type" value="Genomic_DNA"/>
</dbReference>
<dbReference type="InterPro" id="IPR041679">
    <property type="entry name" value="DNA2/NAM7-like_C"/>
</dbReference>
<dbReference type="GO" id="GO:0005694">
    <property type="term" value="C:chromosome"/>
    <property type="evidence" value="ECO:0007669"/>
    <property type="project" value="UniProtKB-ARBA"/>
</dbReference>
<keyword evidence="4" id="KW-0067">ATP-binding</keyword>
<dbReference type="Proteomes" id="UP000636709">
    <property type="component" value="Unassembled WGS sequence"/>
</dbReference>
<name>A0A835FNB7_9POAL</name>